<accession>A0A2H4UVP4</accession>
<name>A0A2H4UVP4_9VIRU</name>
<dbReference type="Proteomes" id="UP000240325">
    <property type="component" value="Segment"/>
</dbReference>
<protein>
    <submittedName>
        <fullName evidence="1">Uncharacterized protein</fullName>
    </submittedName>
</protein>
<reference evidence="1" key="1">
    <citation type="journal article" date="2017" name="Elife">
        <title>The kinetoplastid-infecting Bodo saltans virus (BsV), a window into the most abundant giant viruses in the sea.</title>
        <authorList>
            <person name="Deeg C.M."/>
            <person name="Chow C.-E.T."/>
            <person name="Suttle C.A."/>
        </authorList>
    </citation>
    <scope>NUCLEOTIDE SEQUENCE</scope>
    <source>
        <strain evidence="1">NG1</strain>
    </source>
</reference>
<keyword evidence="2" id="KW-1185">Reference proteome</keyword>
<organism evidence="1">
    <name type="scientific">Bodo saltans virus</name>
    <dbReference type="NCBI Taxonomy" id="2024608"/>
    <lineage>
        <taxon>Viruses</taxon>
        <taxon>Varidnaviria</taxon>
        <taxon>Bamfordvirae</taxon>
        <taxon>Nucleocytoviricota</taxon>
        <taxon>Megaviricetes</taxon>
        <taxon>Imitervirales</taxon>
        <taxon>Mimiviridae</taxon>
        <taxon>Klosneuvirinae</taxon>
        <taxon>Theiavirus</taxon>
        <taxon>Theiavirus salishense</taxon>
    </lineage>
</organism>
<evidence type="ECO:0000313" key="2">
    <source>
        <dbReference type="Proteomes" id="UP000240325"/>
    </source>
</evidence>
<sequence length="219" mass="26113">MDIIDINKYKEFKHILLGCKTLNDAKYFGDYYIKSNPESKKLIYGMLYGKKYINVKDSKSFQKIISKCYACKYYEDVMEIIKEYFPNNDENNIQLKTLIRIAKMKNNFVHEIKKDINVKKCPHCGCSQEGDQHMNYIVCGYANSHLGYDWFGCQKDWCFECGKMLCKSWNENKLHVEPNKIHNDECCRKHAIVNKHKYPDDYCQCKNKYVHRSYEPKIQ</sequence>
<evidence type="ECO:0000313" key="1">
    <source>
        <dbReference type="EMBL" id="ATZ80905.1"/>
    </source>
</evidence>
<gene>
    <name evidence="1" type="ORF">BMW23_0860</name>
</gene>
<dbReference type="EMBL" id="MF782455">
    <property type="protein sequence ID" value="ATZ80905.1"/>
    <property type="molecule type" value="Genomic_DNA"/>
</dbReference>
<proteinExistence type="predicted"/>